<comment type="similarity">
    <text evidence="2">Belongs to the NECAP family.</text>
</comment>
<dbReference type="SUPFAM" id="SSF47203">
    <property type="entry name" value="Acyl-CoA dehydrogenase C-terminal domain-like"/>
    <property type="match status" value="1"/>
</dbReference>
<evidence type="ECO:0008006" key="17">
    <source>
        <dbReference type="Google" id="ProtNLM"/>
    </source>
</evidence>
<accession>A0A553P6L4</accession>
<dbReference type="FunFam" id="1.10.540.10:FF:000026">
    <property type="entry name" value="Acyl-CoA dehydrogenase medium chain"/>
    <property type="match status" value="1"/>
</dbReference>
<dbReference type="InterPro" id="IPR037069">
    <property type="entry name" value="AcylCoA_DH/ox_N_sf"/>
</dbReference>
<evidence type="ECO:0000313" key="16">
    <source>
        <dbReference type="Proteomes" id="UP000318571"/>
    </source>
</evidence>
<dbReference type="InterPro" id="IPR013786">
    <property type="entry name" value="AcylCoA_DH/ox_N"/>
</dbReference>
<evidence type="ECO:0000256" key="4">
    <source>
        <dbReference type="ARBA" id="ARBA00022448"/>
    </source>
</evidence>
<keyword evidence="16" id="KW-1185">Reference proteome</keyword>
<feature type="domain" description="Acyl-CoA dehydrogenase/oxidase N-terminal" evidence="13">
    <location>
        <begin position="65"/>
        <end position="175"/>
    </location>
</feature>
<evidence type="ECO:0000256" key="6">
    <source>
        <dbReference type="ARBA" id="ARBA00022630"/>
    </source>
</evidence>
<feature type="domain" description="Acyl-CoA oxidase/dehydrogenase middle" evidence="12">
    <location>
        <begin position="180"/>
        <end position="277"/>
    </location>
</feature>
<dbReference type="Proteomes" id="UP000318571">
    <property type="component" value="Chromosome 3"/>
</dbReference>
<dbReference type="PANTHER" id="PTHR43884">
    <property type="entry name" value="ACYL-COA DEHYDROGENASE"/>
    <property type="match status" value="1"/>
</dbReference>
<dbReference type="InterPro" id="IPR011993">
    <property type="entry name" value="PH-like_dom_sf"/>
</dbReference>
<organism evidence="15 16">
    <name type="scientific">Tigriopus californicus</name>
    <name type="common">Marine copepod</name>
    <dbReference type="NCBI Taxonomy" id="6832"/>
    <lineage>
        <taxon>Eukaryota</taxon>
        <taxon>Metazoa</taxon>
        <taxon>Ecdysozoa</taxon>
        <taxon>Arthropoda</taxon>
        <taxon>Crustacea</taxon>
        <taxon>Multicrustacea</taxon>
        <taxon>Hexanauplia</taxon>
        <taxon>Copepoda</taxon>
        <taxon>Harpacticoida</taxon>
        <taxon>Harpacticidae</taxon>
        <taxon>Tigriopus</taxon>
    </lineage>
</organism>
<comment type="similarity">
    <text evidence="3">Belongs to the acyl-CoA dehydrogenase family.</text>
</comment>
<dbReference type="InterPro" id="IPR036250">
    <property type="entry name" value="AcylCo_DH-like_C"/>
</dbReference>
<evidence type="ECO:0000256" key="3">
    <source>
        <dbReference type="ARBA" id="ARBA00009347"/>
    </source>
</evidence>
<keyword evidence="7" id="KW-0274">FAD</keyword>
<dbReference type="GO" id="GO:0003995">
    <property type="term" value="F:acyl-CoA dehydrogenase activity"/>
    <property type="evidence" value="ECO:0007669"/>
    <property type="project" value="InterPro"/>
</dbReference>
<feature type="compositionally biased region" description="Polar residues" evidence="10">
    <location>
        <begin position="658"/>
        <end position="668"/>
    </location>
</feature>
<dbReference type="STRING" id="6832.A0A553P6L4"/>
<dbReference type="Pfam" id="PF07933">
    <property type="entry name" value="DUF1681"/>
    <property type="match status" value="1"/>
</dbReference>
<dbReference type="SUPFAM" id="SSF56645">
    <property type="entry name" value="Acyl-CoA dehydrogenase NM domain-like"/>
    <property type="match status" value="1"/>
</dbReference>
<dbReference type="InterPro" id="IPR009100">
    <property type="entry name" value="AcylCoA_DH/oxidase_NM_dom_sf"/>
</dbReference>
<gene>
    <name evidence="15" type="ORF">TCAL_01917</name>
</gene>
<dbReference type="AlphaFoldDB" id="A0A553P6L4"/>
<evidence type="ECO:0000259" key="12">
    <source>
        <dbReference type="Pfam" id="PF02770"/>
    </source>
</evidence>
<dbReference type="FunFam" id="2.40.110.10:FF:000002">
    <property type="entry name" value="Acyl-CoA dehydrogenase fadE12"/>
    <property type="match status" value="1"/>
</dbReference>
<evidence type="ECO:0000259" key="13">
    <source>
        <dbReference type="Pfam" id="PF02771"/>
    </source>
</evidence>
<dbReference type="InterPro" id="IPR006091">
    <property type="entry name" value="Acyl-CoA_Oxase/DH_mid-dom"/>
</dbReference>
<keyword evidence="8" id="KW-0653">Protein transport</keyword>
<evidence type="ECO:0000256" key="10">
    <source>
        <dbReference type="SAM" id="MobiDB-lite"/>
    </source>
</evidence>
<dbReference type="CDD" id="cd13228">
    <property type="entry name" value="PHear_NECAP"/>
    <property type="match status" value="1"/>
</dbReference>
<feature type="compositionally biased region" description="Pro residues" evidence="10">
    <location>
        <begin position="642"/>
        <end position="656"/>
    </location>
</feature>
<dbReference type="GO" id="GO:0006897">
    <property type="term" value="P:endocytosis"/>
    <property type="evidence" value="ECO:0007669"/>
    <property type="project" value="UniProtKB-KW"/>
</dbReference>
<dbReference type="InterPro" id="IPR046373">
    <property type="entry name" value="Acyl-CoA_Oxase/DH_mid-dom_sf"/>
</dbReference>
<evidence type="ECO:0000256" key="5">
    <source>
        <dbReference type="ARBA" id="ARBA00022583"/>
    </source>
</evidence>
<dbReference type="FunFam" id="1.20.140.10:FF:000020">
    <property type="entry name" value="Long-chain specific acyl-CoA dehydrogenase, mitochondrial"/>
    <property type="match status" value="1"/>
</dbReference>
<feature type="compositionally biased region" description="Low complexity" evidence="10">
    <location>
        <begin position="685"/>
        <end position="695"/>
    </location>
</feature>
<keyword evidence="5" id="KW-0254">Endocytosis</keyword>
<dbReference type="InterPro" id="IPR006089">
    <property type="entry name" value="Acyl-CoA_DH_CS"/>
</dbReference>
<protein>
    <recommendedName>
        <fullName evidence="17">NECAP PHear domain-containing protein</fullName>
    </recommendedName>
</protein>
<feature type="compositionally biased region" description="Low complexity" evidence="10">
    <location>
        <begin position="735"/>
        <end position="749"/>
    </location>
</feature>
<evidence type="ECO:0000313" key="15">
    <source>
        <dbReference type="EMBL" id="TRY73321.1"/>
    </source>
</evidence>
<dbReference type="FunFam" id="2.30.29.30:FF:000064">
    <property type="entry name" value="Adaptin ear-binding coat-associated protein 1"/>
    <property type="match status" value="1"/>
</dbReference>
<feature type="region of interest" description="Disordered" evidence="10">
    <location>
        <begin position="22"/>
        <end position="47"/>
    </location>
</feature>
<name>A0A553P6L4_TIGCA</name>
<evidence type="ECO:0000259" key="14">
    <source>
        <dbReference type="Pfam" id="PF07933"/>
    </source>
</evidence>
<evidence type="ECO:0000256" key="7">
    <source>
        <dbReference type="ARBA" id="ARBA00022827"/>
    </source>
</evidence>
<sequence length="755" mass="81939">MAMQIIRSSWARCARPCLSSGVAGPSASRVMSSHHGEGDEAQPPVRPPPCQMDNLMDIGSRSIFNEDHDMFRESARRFMRDELAPLQMEFEDKGQPSKEIWAKLGQQGLLGTSIKAEVGGIGGSFKDEAIVLEEQAYAHCASPAITVHSTIVIPYFQNYGTPEQQEKYIPDLVAGRRVAAIGMTEPDAGSDLQGIRTNAKADGDDFILNGSKVFITNGIVADVHVIVAVTDPNAKSKAHGITLFAVEDGMPGFKKGKNLKKMGLKGQDTAELFLEDVRVPKSNIVGGLNRGFYQLMNELPQERLGIAITSIAACEWMFEATRDYLINRKAFGRTVSDLQTVQHRLAEMKTATAVCRSFIDECIQLHDSKSLSNETASMAKYWATDLENTVAAECVQLHGGWGYMWETPIARSYANARVQTIYGGTNEIMKELIARSIIQETPIFAPCPPHSPFIFSTMSAEDFERTLLVKPEVFVYKIPPRPSARGYRAADWNLATPDWTGRLRCLSKGRACSIKLEDKNSGALFAECPVEKYPGVSVEAVTDSSRYFVICIQDSGRKAYIGMGFSDRSDSFDLNVALQDHFKWVKKENNFAQEAVEPPKPNLDLAFKEGQTIRINIPKNDVGSTGATTRPKPSGGGGSGFLPPPPGGLKLGPPPGSANLTPLQSPSENKPLPGSNVDLLGDFMSSSSTTSSFSTNLRDHSLSSSTSAFNPSPIPPVSSGSGGVATEPKDDPWGDFVSSSDADKASATSGNWVQF</sequence>
<dbReference type="SUPFAM" id="SSF50729">
    <property type="entry name" value="PH domain-like"/>
    <property type="match status" value="1"/>
</dbReference>
<feature type="domain" description="NECAP PHear" evidence="14">
    <location>
        <begin position="463"/>
        <end position="617"/>
    </location>
</feature>
<dbReference type="Gene3D" id="2.40.110.10">
    <property type="entry name" value="Butyryl-CoA Dehydrogenase, subunit A, domain 2"/>
    <property type="match status" value="1"/>
</dbReference>
<reference evidence="15 16" key="1">
    <citation type="journal article" date="2018" name="Nat. Ecol. Evol.">
        <title>Genomic signatures of mitonuclear coevolution across populations of Tigriopus californicus.</title>
        <authorList>
            <person name="Barreto F.S."/>
            <person name="Watson E.T."/>
            <person name="Lima T.G."/>
            <person name="Willett C.S."/>
            <person name="Edmands S."/>
            <person name="Li W."/>
            <person name="Burton R.S."/>
        </authorList>
    </citation>
    <scope>NUCLEOTIDE SEQUENCE [LARGE SCALE GENOMIC DNA]</scope>
    <source>
        <strain evidence="15 16">San Diego</strain>
    </source>
</reference>
<keyword evidence="9" id="KW-0560">Oxidoreductase</keyword>
<dbReference type="Pfam" id="PF00441">
    <property type="entry name" value="Acyl-CoA_dh_1"/>
    <property type="match status" value="1"/>
</dbReference>
<evidence type="ECO:0000256" key="2">
    <source>
        <dbReference type="ARBA" id="ARBA00007736"/>
    </source>
</evidence>
<dbReference type="Pfam" id="PF02771">
    <property type="entry name" value="Acyl-CoA_dh_N"/>
    <property type="match status" value="1"/>
</dbReference>
<dbReference type="PROSITE" id="PS00073">
    <property type="entry name" value="ACYL_COA_DH_2"/>
    <property type="match status" value="1"/>
</dbReference>
<keyword evidence="4" id="KW-0813">Transport</keyword>
<dbReference type="GO" id="GO:0050660">
    <property type="term" value="F:flavin adenine dinucleotide binding"/>
    <property type="evidence" value="ECO:0007669"/>
    <property type="project" value="InterPro"/>
</dbReference>
<evidence type="ECO:0000256" key="8">
    <source>
        <dbReference type="ARBA" id="ARBA00022927"/>
    </source>
</evidence>
<dbReference type="EMBL" id="VCGU01000007">
    <property type="protein sequence ID" value="TRY73321.1"/>
    <property type="molecule type" value="Genomic_DNA"/>
</dbReference>
<proteinExistence type="inferred from homology"/>
<dbReference type="GO" id="GO:0015031">
    <property type="term" value="P:protein transport"/>
    <property type="evidence" value="ECO:0007669"/>
    <property type="project" value="UniProtKB-KW"/>
</dbReference>
<comment type="caution">
    <text evidence="15">The sequence shown here is derived from an EMBL/GenBank/DDBJ whole genome shotgun (WGS) entry which is preliminary data.</text>
</comment>
<dbReference type="InterPro" id="IPR009075">
    <property type="entry name" value="AcylCo_DH/oxidase_C"/>
</dbReference>
<evidence type="ECO:0000256" key="9">
    <source>
        <dbReference type="ARBA" id="ARBA00023002"/>
    </source>
</evidence>
<dbReference type="InterPro" id="IPR012466">
    <property type="entry name" value="NECAP_PHear"/>
</dbReference>
<dbReference type="GO" id="GO:0016020">
    <property type="term" value="C:membrane"/>
    <property type="evidence" value="ECO:0007669"/>
    <property type="project" value="InterPro"/>
</dbReference>
<dbReference type="PROSITE" id="PS00072">
    <property type="entry name" value="ACYL_COA_DH_1"/>
    <property type="match status" value="1"/>
</dbReference>
<feature type="domain" description="Acyl-CoA dehydrogenase/oxidase C-terminal" evidence="11">
    <location>
        <begin position="289"/>
        <end position="437"/>
    </location>
</feature>
<keyword evidence="6" id="KW-0285">Flavoprotein</keyword>
<dbReference type="Pfam" id="PF02770">
    <property type="entry name" value="Acyl-CoA_dh_M"/>
    <property type="match status" value="1"/>
</dbReference>
<dbReference type="Gene3D" id="1.10.540.10">
    <property type="entry name" value="Acyl-CoA dehydrogenase/oxidase, N-terminal domain"/>
    <property type="match status" value="1"/>
</dbReference>
<dbReference type="Gene3D" id="1.20.140.10">
    <property type="entry name" value="Butyryl-CoA Dehydrogenase, subunit A, domain 3"/>
    <property type="match status" value="1"/>
</dbReference>
<dbReference type="Gene3D" id="2.30.29.30">
    <property type="entry name" value="Pleckstrin-homology domain (PH domain)/Phosphotyrosine-binding domain (PTB)"/>
    <property type="match status" value="1"/>
</dbReference>
<evidence type="ECO:0000256" key="1">
    <source>
        <dbReference type="ARBA" id="ARBA00001974"/>
    </source>
</evidence>
<comment type="cofactor">
    <cofactor evidence="1">
        <name>FAD</name>
        <dbReference type="ChEBI" id="CHEBI:57692"/>
    </cofactor>
</comment>
<dbReference type="PANTHER" id="PTHR43884:SF12">
    <property type="entry name" value="ISOVALERYL-COA DEHYDROGENASE, MITOCHONDRIAL-RELATED"/>
    <property type="match status" value="1"/>
</dbReference>
<evidence type="ECO:0000259" key="11">
    <source>
        <dbReference type="Pfam" id="PF00441"/>
    </source>
</evidence>
<feature type="region of interest" description="Disordered" evidence="10">
    <location>
        <begin position="616"/>
        <end position="755"/>
    </location>
</feature>